<gene>
    <name evidence="1" type="ORF">FHS03_005580</name>
</gene>
<organism evidence="1 2">
    <name type="scientific">Pseudoduganella violacea</name>
    <dbReference type="NCBI Taxonomy" id="1715466"/>
    <lineage>
        <taxon>Bacteria</taxon>
        <taxon>Pseudomonadati</taxon>
        <taxon>Pseudomonadota</taxon>
        <taxon>Betaproteobacteria</taxon>
        <taxon>Burkholderiales</taxon>
        <taxon>Oxalobacteraceae</taxon>
        <taxon>Telluria group</taxon>
        <taxon>Pseudoduganella</taxon>
    </lineage>
</organism>
<sequence>MEFDTKAVRELIEVWKRNSDLQAPMSDELKIIMMAGRRKLLDTHLDVAAVLKQVLAQMTPVDNAEELELTKAAVSEFYTWAQNGLIEIERLARFE</sequence>
<accession>A0A7W5FX12</accession>
<evidence type="ECO:0000313" key="1">
    <source>
        <dbReference type="EMBL" id="MBB3122479.1"/>
    </source>
</evidence>
<comment type="caution">
    <text evidence="1">The sequence shown here is derived from an EMBL/GenBank/DDBJ whole genome shotgun (WGS) entry which is preliminary data.</text>
</comment>
<dbReference type="EMBL" id="JACHXD010000037">
    <property type="protein sequence ID" value="MBB3122479.1"/>
    <property type="molecule type" value="Genomic_DNA"/>
</dbReference>
<protein>
    <submittedName>
        <fullName evidence="1">Uncharacterized protein</fullName>
    </submittedName>
</protein>
<dbReference type="Proteomes" id="UP000541535">
    <property type="component" value="Unassembled WGS sequence"/>
</dbReference>
<keyword evidence="2" id="KW-1185">Reference proteome</keyword>
<evidence type="ECO:0000313" key="2">
    <source>
        <dbReference type="Proteomes" id="UP000541535"/>
    </source>
</evidence>
<reference evidence="1 2" key="1">
    <citation type="submission" date="2020-08" db="EMBL/GenBank/DDBJ databases">
        <title>Genomic Encyclopedia of Type Strains, Phase III (KMG-III): the genomes of soil and plant-associated and newly described type strains.</title>
        <authorList>
            <person name="Whitman W."/>
        </authorList>
    </citation>
    <scope>NUCLEOTIDE SEQUENCE [LARGE SCALE GENOMIC DNA]</scope>
    <source>
        <strain evidence="1 2">CECT 8897</strain>
    </source>
</reference>
<name>A0A7W5FX12_9BURK</name>
<dbReference type="AlphaFoldDB" id="A0A7W5FX12"/>
<proteinExistence type="predicted"/>
<dbReference type="RefSeq" id="WP_183444135.1">
    <property type="nucleotide sequence ID" value="NZ_JACHXD010000037.1"/>
</dbReference>